<proteinExistence type="predicted"/>
<accession>A0AAW2NUJ2</accession>
<comment type="caution">
    <text evidence="1">The sequence shown here is derived from an EMBL/GenBank/DDBJ whole genome shotgun (WGS) entry which is preliminary data.</text>
</comment>
<evidence type="ECO:0000313" key="1">
    <source>
        <dbReference type="EMBL" id="KAL0346136.1"/>
    </source>
</evidence>
<reference evidence="1" key="2">
    <citation type="journal article" date="2024" name="Plant">
        <title>Genomic evolution and insights into agronomic trait innovations of Sesamum species.</title>
        <authorList>
            <person name="Miao H."/>
            <person name="Wang L."/>
            <person name="Qu L."/>
            <person name="Liu H."/>
            <person name="Sun Y."/>
            <person name="Le M."/>
            <person name="Wang Q."/>
            <person name="Wei S."/>
            <person name="Zheng Y."/>
            <person name="Lin W."/>
            <person name="Duan Y."/>
            <person name="Cao H."/>
            <person name="Xiong S."/>
            <person name="Wang X."/>
            <person name="Wei L."/>
            <person name="Li C."/>
            <person name="Ma Q."/>
            <person name="Ju M."/>
            <person name="Zhao R."/>
            <person name="Li G."/>
            <person name="Mu C."/>
            <person name="Tian Q."/>
            <person name="Mei H."/>
            <person name="Zhang T."/>
            <person name="Gao T."/>
            <person name="Zhang H."/>
        </authorList>
    </citation>
    <scope>NUCLEOTIDE SEQUENCE</scope>
    <source>
        <strain evidence="1">G02</strain>
    </source>
</reference>
<sequence>MEATTIVQKRPAKESAMKAPMRGVKLEVPLKLERVLDALTRGKFRTCVRYVIMLA</sequence>
<dbReference type="EMBL" id="JACGWJ010000019">
    <property type="protein sequence ID" value="KAL0346136.1"/>
    <property type="molecule type" value="Genomic_DNA"/>
</dbReference>
<dbReference type="AlphaFoldDB" id="A0AAW2NUJ2"/>
<organism evidence="1">
    <name type="scientific">Sesamum radiatum</name>
    <name type="common">Black benniseed</name>
    <dbReference type="NCBI Taxonomy" id="300843"/>
    <lineage>
        <taxon>Eukaryota</taxon>
        <taxon>Viridiplantae</taxon>
        <taxon>Streptophyta</taxon>
        <taxon>Embryophyta</taxon>
        <taxon>Tracheophyta</taxon>
        <taxon>Spermatophyta</taxon>
        <taxon>Magnoliopsida</taxon>
        <taxon>eudicotyledons</taxon>
        <taxon>Gunneridae</taxon>
        <taxon>Pentapetalae</taxon>
        <taxon>asterids</taxon>
        <taxon>lamiids</taxon>
        <taxon>Lamiales</taxon>
        <taxon>Pedaliaceae</taxon>
        <taxon>Sesamum</taxon>
    </lineage>
</organism>
<protein>
    <submittedName>
        <fullName evidence="1">Uncharacterized protein</fullName>
    </submittedName>
</protein>
<name>A0AAW2NUJ2_SESRA</name>
<reference evidence="1" key="1">
    <citation type="submission" date="2020-06" db="EMBL/GenBank/DDBJ databases">
        <authorList>
            <person name="Li T."/>
            <person name="Hu X."/>
            <person name="Zhang T."/>
            <person name="Song X."/>
            <person name="Zhang H."/>
            <person name="Dai N."/>
            <person name="Sheng W."/>
            <person name="Hou X."/>
            <person name="Wei L."/>
        </authorList>
    </citation>
    <scope>NUCLEOTIDE SEQUENCE</scope>
    <source>
        <strain evidence="1">G02</strain>
        <tissue evidence="1">Leaf</tissue>
    </source>
</reference>
<gene>
    <name evidence="1" type="ORF">Sradi_4444900</name>
</gene>